<keyword evidence="2" id="KW-1185">Reference proteome</keyword>
<sequence length="57" mass="6882">MIPNRIAHIKQQLSISSLKAQEYKQNNPEMKIFRTYCKENKMQNKLLDHQIKVIKLR</sequence>
<proteinExistence type="predicted"/>
<gene>
    <name evidence="1" type="ORF">PSON_ATCC_30995.1.T0870185</name>
</gene>
<evidence type="ECO:0000313" key="1">
    <source>
        <dbReference type="EMBL" id="CAD8106818.1"/>
    </source>
</evidence>
<name>A0A8S1PVX0_9CILI</name>
<dbReference type="EMBL" id="CAJJDN010000087">
    <property type="protein sequence ID" value="CAD8106818.1"/>
    <property type="molecule type" value="Genomic_DNA"/>
</dbReference>
<organism evidence="1 2">
    <name type="scientific">Paramecium sonneborni</name>
    <dbReference type="NCBI Taxonomy" id="65129"/>
    <lineage>
        <taxon>Eukaryota</taxon>
        <taxon>Sar</taxon>
        <taxon>Alveolata</taxon>
        <taxon>Ciliophora</taxon>
        <taxon>Intramacronucleata</taxon>
        <taxon>Oligohymenophorea</taxon>
        <taxon>Peniculida</taxon>
        <taxon>Parameciidae</taxon>
        <taxon>Paramecium</taxon>
    </lineage>
</organism>
<comment type="caution">
    <text evidence="1">The sequence shown here is derived from an EMBL/GenBank/DDBJ whole genome shotgun (WGS) entry which is preliminary data.</text>
</comment>
<accession>A0A8S1PVX0</accession>
<dbReference type="AlphaFoldDB" id="A0A8S1PVX0"/>
<dbReference type="Proteomes" id="UP000692954">
    <property type="component" value="Unassembled WGS sequence"/>
</dbReference>
<protein>
    <submittedName>
        <fullName evidence="1">Uncharacterized protein</fullName>
    </submittedName>
</protein>
<reference evidence="1" key="1">
    <citation type="submission" date="2021-01" db="EMBL/GenBank/DDBJ databases">
        <authorList>
            <consortium name="Genoscope - CEA"/>
            <person name="William W."/>
        </authorList>
    </citation>
    <scope>NUCLEOTIDE SEQUENCE</scope>
</reference>
<evidence type="ECO:0000313" key="2">
    <source>
        <dbReference type="Proteomes" id="UP000692954"/>
    </source>
</evidence>